<name>A0ABR1U1C7_9PEZI</name>
<dbReference type="InterPro" id="IPR050471">
    <property type="entry name" value="AB_hydrolase"/>
</dbReference>
<sequence>MDSTSQASAPIPRHSSSHSQIRHTSRRNNLSLDPSSFYDQPRGNSSATGNSNRVTVQPASPEVISSLITSLSVISKPANSLFDGPPTLPTPISPSDGSFGVEYGSFHSPPLTRLEEGVSLDDLAAAPPIIRTSKPPSGLSVITALKSPRSPNREVSGGLRSLLRSSRPSSRGSEVSAHDDTRSIGNLSVERGQTPELHRRASQDSSWGRKTSRNHTSGMHMSSRERLRASSAERKRATNAVGSSSGALSPTSPRPDSFLAEHSIREEPSFYEIASHGQFPGRSSSLDNYHNSVPFTIPTRDSSARKSGSNVRRTSNRRSKRENDAGINDSIPEHEEHYKKSRDASASPPIARRHQSFPDFDGEARRRDEYLRPEMPNRSTTAGAATPKKLIIPMRPMHYQLTTVWKMERLASSRRRSARSSERRKSGRNTPEPAETLNAKRSSSRLTRFSGNKTPEPGDRRATTPDPHASVSYERPESADSVDEAVESYLCSPRLSQKIKHPQTGRVVSFSEVGDSEGSAVFCCVGMGLTRYITAFYDELALTLKLRLITPDRPGVGDSEAYNDGTATPLSWPDDVYAICQSLKITKFSILAHSAGAIYALATALRMPQHIRGRIHLLAPWIPPSQMNVFGASQAMPPTNAIPTSQRILRALPTPFLKAANSSFMSATSSSITSSLPKTPRSKNKRKSTAVGKDKDKDKRDFTPALEKENLPMELYLPEGKTSPFATENMDQYRPNSEFNSPENAILEAAADALADKERQVNYDTRLTHAIWDLATTGANPAVDLLVCLERRHTVGFRYVDITRPVVIHHGSKDTRVPVENVKWLGKTMKRCEVRVLEGEGHGLMASANVMGTVLMEISKEWEDWLRVTGTSKQRDGDRERGRGSSRVGTVR</sequence>
<dbReference type="PANTHER" id="PTHR43433">
    <property type="entry name" value="HYDROLASE, ALPHA/BETA FOLD FAMILY PROTEIN"/>
    <property type="match status" value="1"/>
</dbReference>
<keyword evidence="4" id="KW-1185">Reference proteome</keyword>
<proteinExistence type="predicted"/>
<feature type="domain" description="AB hydrolase-1" evidence="2">
    <location>
        <begin position="545"/>
        <end position="630"/>
    </location>
</feature>
<accession>A0ABR1U1C7</accession>
<feature type="compositionally biased region" description="Polar residues" evidence="1">
    <location>
        <begin position="240"/>
        <end position="251"/>
    </location>
</feature>
<dbReference type="Proteomes" id="UP001446871">
    <property type="component" value="Unassembled WGS sequence"/>
</dbReference>
<dbReference type="Gene3D" id="3.40.50.1820">
    <property type="entry name" value="alpha/beta hydrolase"/>
    <property type="match status" value="1"/>
</dbReference>
<dbReference type="PANTHER" id="PTHR43433:SF10">
    <property type="entry name" value="AB HYDROLASE-1 DOMAIN-CONTAINING PROTEIN"/>
    <property type="match status" value="1"/>
</dbReference>
<evidence type="ECO:0000313" key="4">
    <source>
        <dbReference type="Proteomes" id="UP001446871"/>
    </source>
</evidence>
<feature type="region of interest" description="Disordered" evidence="1">
    <location>
        <begin position="1"/>
        <end position="59"/>
    </location>
</feature>
<gene>
    <name evidence="3" type="ORF">PG996_012011</name>
</gene>
<organism evidence="3 4">
    <name type="scientific">Apiospora saccharicola</name>
    <dbReference type="NCBI Taxonomy" id="335842"/>
    <lineage>
        <taxon>Eukaryota</taxon>
        <taxon>Fungi</taxon>
        <taxon>Dikarya</taxon>
        <taxon>Ascomycota</taxon>
        <taxon>Pezizomycotina</taxon>
        <taxon>Sordariomycetes</taxon>
        <taxon>Xylariomycetidae</taxon>
        <taxon>Amphisphaeriales</taxon>
        <taxon>Apiosporaceae</taxon>
        <taxon>Apiospora</taxon>
    </lineage>
</organism>
<comment type="caution">
    <text evidence="3">The sequence shown here is derived from an EMBL/GenBank/DDBJ whole genome shotgun (WGS) entry which is preliminary data.</text>
</comment>
<feature type="region of interest" description="Disordered" evidence="1">
    <location>
        <begin position="871"/>
        <end position="892"/>
    </location>
</feature>
<evidence type="ECO:0000259" key="2">
    <source>
        <dbReference type="Pfam" id="PF00561"/>
    </source>
</evidence>
<feature type="region of interest" description="Disordered" evidence="1">
    <location>
        <begin position="136"/>
        <end position="258"/>
    </location>
</feature>
<feature type="compositionally biased region" description="Basic and acidic residues" evidence="1">
    <location>
        <begin position="692"/>
        <end position="705"/>
    </location>
</feature>
<feature type="compositionally biased region" description="Basic and acidic residues" evidence="1">
    <location>
        <begin position="362"/>
        <end position="372"/>
    </location>
</feature>
<evidence type="ECO:0000256" key="1">
    <source>
        <dbReference type="SAM" id="MobiDB-lite"/>
    </source>
</evidence>
<dbReference type="SUPFAM" id="SSF53474">
    <property type="entry name" value="alpha/beta-Hydrolases"/>
    <property type="match status" value="1"/>
</dbReference>
<feature type="compositionally biased region" description="Polar residues" evidence="1">
    <location>
        <begin position="282"/>
        <end position="313"/>
    </location>
</feature>
<feature type="compositionally biased region" description="Basic and acidic residues" evidence="1">
    <location>
        <begin position="222"/>
        <end position="236"/>
    </location>
</feature>
<reference evidence="3 4" key="1">
    <citation type="submission" date="2023-01" db="EMBL/GenBank/DDBJ databases">
        <title>Analysis of 21 Apiospora genomes using comparative genomics revels a genus with tremendous synthesis potential of carbohydrate active enzymes and secondary metabolites.</title>
        <authorList>
            <person name="Sorensen T."/>
        </authorList>
    </citation>
    <scope>NUCLEOTIDE SEQUENCE [LARGE SCALE GENOMIC DNA]</scope>
    <source>
        <strain evidence="3 4">CBS 83171</strain>
    </source>
</reference>
<feature type="compositionally biased region" description="Basic and acidic residues" evidence="1">
    <location>
        <begin position="873"/>
        <end position="883"/>
    </location>
</feature>
<dbReference type="InterPro" id="IPR029058">
    <property type="entry name" value="AB_hydrolase_fold"/>
</dbReference>
<dbReference type="Pfam" id="PF00561">
    <property type="entry name" value="Abhydrolase_1"/>
    <property type="match status" value="1"/>
</dbReference>
<feature type="compositionally biased region" description="Polar residues" evidence="1">
    <location>
        <begin position="439"/>
        <end position="453"/>
    </location>
</feature>
<dbReference type="EMBL" id="JAQQWM010000008">
    <property type="protein sequence ID" value="KAK8052710.1"/>
    <property type="molecule type" value="Genomic_DNA"/>
</dbReference>
<feature type="region of interest" description="Disordered" evidence="1">
    <location>
        <begin position="410"/>
        <end position="480"/>
    </location>
</feature>
<feature type="region of interest" description="Disordered" evidence="1">
    <location>
        <begin position="282"/>
        <end position="391"/>
    </location>
</feature>
<feature type="compositionally biased region" description="Basic and acidic residues" evidence="1">
    <location>
        <begin position="331"/>
        <end position="343"/>
    </location>
</feature>
<feature type="compositionally biased region" description="Low complexity" evidence="1">
    <location>
        <begin position="153"/>
        <end position="175"/>
    </location>
</feature>
<feature type="compositionally biased region" description="Polar residues" evidence="1">
    <location>
        <begin position="203"/>
        <end position="220"/>
    </location>
</feature>
<feature type="compositionally biased region" description="Polar residues" evidence="1">
    <location>
        <begin position="27"/>
        <end position="58"/>
    </location>
</feature>
<protein>
    <recommendedName>
        <fullName evidence="2">AB hydrolase-1 domain-containing protein</fullName>
    </recommendedName>
</protein>
<feature type="region of interest" description="Disordered" evidence="1">
    <location>
        <begin position="85"/>
        <end position="104"/>
    </location>
</feature>
<dbReference type="InterPro" id="IPR000073">
    <property type="entry name" value="AB_hydrolase_1"/>
</dbReference>
<evidence type="ECO:0000313" key="3">
    <source>
        <dbReference type="EMBL" id="KAK8052710.1"/>
    </source>
</evidence>
<feature type="region of interest" description="Disordered" evidence="1">
    <location>
        <begin position="669"/>
        <end position="705"/>
    </location>
</feature>